<sequence length="213" mass="22947">MNHLEDAIAAGLDGLRLAVSGAVVSRLAAYLSLLEQWNRAYNLTAVRDVREMVPRHILDSLSILPWLHGERVLDVGSGAGLPGIPLALMSPQRTFTLLDGAGKRTRFMTQVVLELELPNVTVVQSRVEAFRPPQPFDTVVSRAFASVEHFVSLAGSLCARDGRLLAMKGLFPAEELAQLPAGYAVLASHRLDVPGVDGERHLIELVPVATASG</sequence>
<reference evidence="7 8" key="1">
    <citation type="submission" date="2018-05" db="EMBL/GenBank/DDBJ databases">
        <title>Genomic Encyclopedia of Type Strains, Phase IV (KMG-IV): sequencing the most valuable type-strain genomes for metagenomic binning, comparative biology and taxonomic classification.</title>
        <authorList>
            <person name="Goeker M."/>
        </authorList>
    </citation>
    <scope>NUCLEOTIDE SEQUENCE [LARGE SCALE GENOMIC DNA]</scope>
    <source>
        <strain evidence="7 8">DSM 23606</strain>
    </source>
</reference>
<feature type="binding site" evidence="6">
    <location>
        <position position="142"/>
    </location>
    <ligand>
        <name>S-adenosyl-L-methionine</name>
        <dbReference type="ChEBI" id="CHEBI:59789"/>
    </ligand>
</feature>
<dbReference type="GO" id="GO:0070043">
    <property type="term" value="F:rRNA (guanine-N7-)-methyltransferase activity"/>
    <property type="evidence" value="ECO:0007669"/>
    <property type="project" value="UniProtKB-UniRule"/>
</dbReference>
<dbReference type="Gene3D" id="3.40.50.150">
    <property type="entry name" value="Vaccinia Virus protein VP39"/>
    <property type="match status" value="1"/>
</dbReference>
<keyword evidence="2 6" id="KW-0698">rRNA processing</keyword>
<dbReference type="EMBL" id="QGTJ01000004">
    <property type="protein sequence ID" value="PWV62364.1"/>
    <property type="molecule type" value="Genomic_DNA"/>
</dbReference>
<evidence type="ECO:0000313" key="8">
    <source>
        <dbReference type="Proteomes" id="UP000246569"/>
    </source>
</evidence>
<evidence type="ECO:0000256" key="5">
    <source>
        <dbReference type="ARBA" id="ARBA00022691"/>
    </source>
</evidence>
<accession>A0A317MWK6</accession>
<dbReference type="EC" id="2.1.1.170" evidence="6"/>
<keyword evidence="5 6" id="KW-0949">S-adenosyl-L-methionine</keyword>
<dbReference type="Proteomes" id="UP000246569">
    <property type="component" value="Unassembled WGS sequence"/>
</dbReference>
<keyword evidence="8" id="KW-1185">Reference proteome</keyword>
<dbReference type="NCBIfam" id="TIGR00138">
    <property type="entry name" value="rsmG_gidB"/>
    <property type="match status" value="1"/>
</dbReference>
<dbReference type="InterPro" id="IPR003682">
    <property type="entry name" value="rRNA_ssu_MeTfrase_G"/>
</dbReference>
<comment type="caution">
    <text evidence="7">The sequence shown here is derived from an EMBL/GenBank/DDBJ whole genome shotgun (WGS) entry which is preliminary data.</text>
</comment>
<evidence type="ECO:0000256" key="4">
    <source>
        <dbReference type="ARBA" id="ARBA00022679"/>
    </source>
</evidence>
<dbReference type="OrthoDB" id="9808773at2"/>
<evidence type="ECO:0000256" key="3">
    <source>
        <dbReference type="ARBA" id="ARBA00022603"/>
    </source>
</evidence>
<feature type="binding site" evidence="6">
    <location>
        <position position="76"/>
    </location>
    <ligand>
        <name>S-adenosyl-L-methionine</name>
        <dbReference type="ChEBI" id="CHEBI:59789"/>
    </ligand>
</feature>
<comment type="catalytic activity">
    <reaction evidence="6">
        <text>guanosine(527) in 16S rRNA + S-adenosyl-L-methionine = N(7)-methylguanosine(527) in 16S rRNA + S-adenosyl-L-homocysteine</text>
        <dbReference type="Rhea" id="RHEA:42732"/>
        <dbReference type="Rhea" id="RHEA-COMP:10209"/>
        <dbReference type="Rhea" id="RHEA-COMP:10210"/>
        <dbReference type="ChEBI" id="CHEBI:57856"/>
        <dbReference type="ChEBI" id="CHEBI:59789"/>
        <dbReference type="ChEBI" id="CHEBI:74269"/>
        <dbReference type="ChEBI" id="CHEBI:74480"/>
        <dbReference type="EC" id="2.1.1.170"/>
    </reaction>
</comment>
<dbReference type="PANTHER" id="PTHR31760">
    <property type="entry name" value="S-ADENOSYL-L-METHIONINE-DEPENDENT METHYLTRANSFERASES SUPERFAMILY PROTEIN"/>
    <property type="match status" value="1"/>
</dbReference>
<evidence type="ECO:0000256" key="6">
    <source>
        <dbReference type="HAMAP-Rule" id="MF_00074"/>
    </source>
</evidence>
<comment type="subcellular location">
    <subcellularLocation>
        <location evidence="6">Cytoplasm</location>
    </subcellularLocation>
</comment>
<dbReference type="HAMAP" id="MF_00074">
    <property type="entry name" value="16SrRNA_methyltr_G"/>
    <property type="match status" value="1"/>
</dbReference>
<dbReference type="PIRSF" id="PIRSF003078">
    <property type="entry name" value="GidB"/>
    <property type="match status" value="1"/>
</dbReference>
<comment type="similarity">
    <text evidence="6">Belongs to the methyltransferase superfamily. RNA methyltransferase RsmG family.</text>
</comment>
<feature type="binding site" evidence="6">
    <location>
        <position position="81"/>
    </location>
    <ligand>
        <name>S-adenosyl-L-methionine</name>
        <dbReference type="ChEBI" id="CHEBI:59789"/>
    </ligand>
</feature>
<proteinExistence type="inferred from homology"/>
<comment type="caution">
    <text evidence="6">Lacks conserved residue(s) required for the propagation of feature annotation.</text>
</comment>
<evidence type="ECO:0000313" key="7">
    <source>
        <dbReference type="EMBL" id="PWV62364.1"/>
    </source>
</evidence>
<feature type="binding site" evidence="6">
    <location>
        <begin position="127"/>
        <end position="128"/>
    </location>
    <ligand>
        <name>S-adenosyl-L-methionine</name>
        <dbReference type="ChEBI" id="CHEBI:59789"/>
    </ligand>
</feature>
<dbReference type="RefSeq" id="WP_110018194.1">
    <property type="nucleotide sequence ID" value="NZ_QGTJ01000004.1"/>
</dbReference>
<keyword evidence="3 6" id="KW-0489">Methyltransferase</keyword>
<keyword evidence="1 6" id="KW-0963">Cytoplasm</keyword>
<organism evidence="7 8">
    <name type="scientific">Plasticicumulans acidivorans</name>
    <dbReference type="NCBI Taxonomy" id="886464"/>
    <lineage>
        <taxon>Bacteria</taxon>
        <taxon>Pseudomonadati</taxon>
        <taxon>Pseudomonadota</taxon>
        <taxon>Gammaproteobacteria</taxon>
        <taxon>Candidatus Competibacteraceae</taxon>
        <taxon>Plasticicumulans</taxon>
    </lineage>
</organism>
<evidence type="ECO:0000256" key="2">
    <source>
        <dbReference type="ARBA" id="ARBA00022552"/>
    </source>
</evidence>
<dbReference type="InterPro" id="IPR029063">
    <property type="entry name" value="SAM-dependent_MTases_sf"/>
</dbReference>
<dbReference type="AlphaFoldDB" id="A0A317MWK6"/>
<dbReference type="PANTHER" id="PTHR31760:SF0">
    <property type="entry name" value="S-ADENOSYL-L-METHIONINE-DEPENDENT METHYLTRANSFERASES SUPERFAMILY PROTEIN"/>
    <property type="match status" value="1"/>
</dbReference>
<protein>
    <recommendedName>
        <fullName evidence="6">Ribosomal RNA small subunit methyltransferase G</fullName>
        <ecNumber evidence="6">2.1.1.170</ecNumber>
    </recommendedName>
    <alternativeName>
        <fullName evidence="6">16S rRNA 7-methylguanosine methyltransferase</fullName>
        <shortName evidence="6">16S rRNA m7G methyltransferase</shortName>
    </alternativeName>
</protein>
<dbReference type="SUPFAM" id="SSF53335">
    <property type="entry name" value="S-adenosyl-L-methionine-dependent methyltransferases"/>
    <property type="match status" value="1"/>
</dbReference>
<comment type="function">
    <text evidence="6">Specifically methylates the N7 position of guanine in position 527 of 16S rRNA.</text>
</comment>
<name>A0A317MWK6_9GAMM</name>
<dbReference type="GO" id="GO:0005829">
    <property type="term" value="C:cytosol"/>
    <property type="evidence" value="ECO:0007669"/>
    <property type="project" value="TreeGrafter"/>
</dbReference>
<keyword evidence="4 6" id="KW-0808">Transferase</keyword>
<dbReference type="Pfam" id="PF02527">
    <property type="entry name" value="GidB"/>
    <property type="match status" value="1"/>
</dbReference>
<evidence type="ECO:0000256" key="1">
    <source>
        <dbReference type="ARBA" id="ARBA00022490"/>
    </source>
</evidence>
<dbReference type="CDD" id="cd02440">
    <property type="entry name" value="AdoMet_MTases"/>
    <property type="match status" value="1"/>
</dbReference>
<gene>
    <name evidence="6" type="primary">rsmG</name>
    <name evidence="7" type="ORF">C7443_104159</name>
</gene>